<keyword evidence="5" id="KW-0255">Endonuclease</keyword>
<dbReference type="Gene3D" id="1.10.287.1120">
    <property type="entry name" value="Bipartite methylase S protein"/>
    <property type="match status" value="1"/>
</dbReference>
<protein>
    <submittedName>
        <fullName evidence="5">Restriction endonuclease subunit S</fullName>
        <ecNumber evidence="5">3.1.21.-</ecNumber>
    </submittedName>
</protein>
<dbReference type="RefSeq" id="WP_279962673.1">
    <property type="nucleotide sequence ID" value="NZ_JAOCFK010000019.1"/>
</dbReference>
<dbReference type="GO" id="GO:0003677">
    <property type="term" value="F:DNA binding"/>
    <property type="evidence" value="ECO:0007669"/>
    <property type="project" value="UniProtKB-KW"/>
</dbReference>
<dbReference type="InterPro" id="IPR052021">
    <property type="entry name" value="Type-I_RS_S_subunit"/>
</dbReference>
<comment type="similarity">
    <text evidence="1">Belongs to the type-I restriction system S methylase family.</text>
</comment>
<keyword evidence="2" id="KW-0680">Restriction system</keyword>
<dbReference type="EC" id="3.1.21.-" evidence="5"/>
<evidence type="ECO:0000256" key="1">
    <source>
        <dbReference type="ARBA" id="ARBA00010923"/>
    </source>
</evidence>
<evidence type="ECO:0000256" key="3">
    <source>
        <dbReference type="ARBA" id="ARBA00023125"/>
    </source>
</evidence>
<dbReference type="CDD" id="cd17280">
    <property type="entry name" value="RMtype1_S_MspEN3ORF6650P_TRD2-CR2_like"/>
    <property type="match status" value="1"/>
</dbReference>
<dbReference type="GO" id="GO:0004519">
    <property type="term" value="F:endonuclease activity"/>
    <property type="evidence" value="ECO:0007669"/>
    <property type="project" value="UniProtKB-KW"/>
</dbReference>
<evidence type="ECO:0000313" key="6">
    <source>
        <dbReference type="Proteomes" id="UP001161704"/>
    </source>
</evidence>
<feature type="domain" description="Type I restriction modification DNA specificity" evidence="4">
    <location>
        <begin position="248"/>
        <end position="409"/>
    </location>
</feature>
<dbReference type="SUPFAM" id="SSF116734">
    <property type="entry name" value="DNA methylase specificity domain"/>
    <property type="match status" value="2"/>
</dbReference>
<sequence>MSEVAVTSQQDLASKYKSYPEYKDSGVEWLGTIPTHWEMWKLAHAYEVIGSGTTPPTNEEGWFGDGIPWVTTGELREIIIEQTSKCITYEALNVFSALRVHPAGSVVIAMYGATIGRLGILGVNATTNQACCVLTRSIHLDNKYVFYWLQAFRDDIVRLSSGGGQPNINQEKVASLKISAPDERHQRTISAFLDYETARIDRLIAKQQRLIELLKEKRQAVISHAVTKGLNPNAPMKDSGVEWLGQVPEHWNVTKFGFISNVVRGGSPRPAGDPELFDGDYSPWVTVAEITKDEEVYLESTESFLTEKGSKQSRVFKRGTLLLSNSGATLGVPKILSIDANANDGVVGFEKLSVNTEYAYFYLSTLTDNLRERIKQGSGQPNLNTDIVKSIVIPLPPSGEVEAILSEIKTHRITFSVLISKADTAIKLMQERRTALISAAVTGKIDLRGWTPPAEEVAA</sequence>
<dbReference type="GO" id="GO:0016787">
    <property type="term" value="F:hydrolase activity"/>
    <property type="evidence" value="ECO:0007669"/>
    <property type="project" value="UniProtKB-KW"/>
</dbReference>
<reference evidence="5" key="1">
    <citation type="submission" date="2022-09" db="EMBL/GenBank/DDBJ databases">
        <title>Intensive care unit water sources are persistently colonized with multi-drug resistant bacteria and are the site of extensive horizontal gene transfer of antibiotic resistance genes.</title>
        <authorList>
            <person name="Diorio-Toth L."/>
        </authorList>
    </citation>
    <scope>NUCLEOTIDE SEQUENCE</scope>
    <source>
        <strain evidence="5">GD03710</strain>
    </source>
</reference>
<dbReference type="Proteomes" id="UP001161704">
    <property type="component" value="Unassembled WGS sequence"/>
</dbReference>
<proteinExistence type="inferred from homology"/>
<dbReference type="AlphaFoldDB" id="A0AA42R5Y9"/>
<keyword evidence="3" id="KW-0238">DNA-binding</keyword>
<dbReference type="PANTHER" id="PTHR30408">
    <property type="entry name" value="TYPE-1 RESTRICTION ENZYME ECOKI SPECIFICITY PROTEIN"/>
    <property type="match status" value="1"/>
</dbReference>
<comment type="caution">
    <text evidence="5">The sequence shown here is derived from an EMBL/GenBank/DDBJ whole genome shotgun (WGS) entry which is preliminary data.</text>
</comment>
<dbReference type="PANTHER" id="PTHR30408:SF12">
    <property type="entry name" value="TYPE I RESTRICTION ENZYME MJAVIII SPECIFICITY SUBUNIT"/>
    <property type="match status" value="1"/>
</dbReference>
<keyword evidence="5" id="KW-0540">Nuclease</keyword>
<evidence type="ECO:0000313" key="5">
    <source>
        <dbReference type="EMBL" id="MDH1503903.1"/>
    </source>
</evidence>
<dbReference type="InterPro" id="IPR000055">
    <property type="entry name" value="Restrct_endonuc_typeI_TRD"/>
</dbReference>
<dbReference type="CDD" id="cd17283">
    <property type="entry name" value="RMtype1_S_Hpy180ORF7835P_TRD2-CR2_like"/>
    <property type="match status" value="1"/>
</dbReference>
<accession>A0AA42R5Y9</accession>
<dbReference type="GO" id="GO:0009307">
    <property type="term" value="P:DNA restriction-modification system"/>
    <property type="evidence" value="ECO:0007669"/>
    <property type="project" value="UniProtKB-KW"/>
</dbReference>
<organism evidence="5 6">
    <name type="scientific">Aeromonas caviae</name>
    <name type="common">Aeromonas punctata</name>
    <dbReference type="NCBI Taxonomy" id="648"/>
    <lineage>
        <taxon>Bacteria</taxon>
        <taxon>Pseudomonadati</taxon>
        <taxon>Pseudomonadota</taxon>
        <taxon>Gammaproteobacteria</taxon>
        <taxon>Aeromonadales</taxon>
        <taxon>Aeromonadaceae</taxon>
        <taxon>Aeromonas</taxon>
    </lineage>
</organism>
<feature type="domain" description="Type I restriction modification DNA specificity" evidence="4">
    <location>
        <begin position="36"/>
        <end position="207"/>
    </location>
</feature>
<dbReference type="EMBL" id="JAOCIZ010000005">
    <property type="protein sequence ID" value="MDH1503903.1"/>
    <property type="molecule type" value="Genomic_DNA"/>
</dbReference>
<evidence type="ECO:0000256" key="2">
    <source>
        <dbReference type="ARBA" id="ARBA00022747"/>
    </source>
</evidence>
<name>A0AA42R5Y9_AERCA</name>
<keyword evidence="5" id="KW-0378">Hydrolase</keyword>
<dbReference type="InterPro" id="IPR044946">
    <property type="entry name" value="Restrct_endonuc_typeI_TRD_sf"/>
</dbReference>
<dbReference type="Gene3D" id="3.90.220.20">
    <property type="entry name" value="DNA methylase specificity domains"/>
    <property type="match status" value="2"/>
</dbReference>
<evidence type="ECO:0000259" key="4">
    <source>
        <dbReference type="Pfam" id="PF01420"/>
    </source>
</evidence>
<dbReference type="Pfam" id="PF01420">
    <property type="entry name" value="Methylase_S"/>
    <property type="match status" value="2"/>
</dbReference>
<gene>
    <name evidence="5" type="ORF">N5I20_02350</name>
</gene>